<feature type="domain" description="Pyrrolo-quinoline quinone repeat" evidence="5">
    <location>
        <begin position="464"/>
        <end position="542"/>
    </location>
</feature>
<dbReference type="Pfam" id="PF01011">
    <property type="entry name" value="PQQ"/>
    <property type="match status" value="2"/>
</dbReference>
<keyword evidence="7" id="KW-1185">Reference proteome</keyword>
<evidence type="ECO:0000256" key="3">
    <source>
        <dbReference type="ARBA" id="ARBA00023002"/>
    </source>
</evidence>
<dbReference type="InterPro" id="IPR002372">
    <property type="entry name" value="PQQ_rpt_dom"/>
</dbReference>
<sequence>MTTKTDDSRLARRLRLAALPAAALLGLALAQTAQAGAVQAEGSETGGKTAVVGKTITGDVSVTTKMLEAAPKADANWLVSGRDYDNSRFSPLKQINAANVKDLAPVAIAQTGYSASFETTPIVVNGIMYLTTPMVNSKQALIAMNATTGQTLWTYTYTDGQIQICCGPVNRGAAASNGMVYMLTLDDHLIAVNARTGKQEWMTQVADPRYGYSETMAPTVYKNMVIIGSAGGEWPIRGFIAAYDAQTGKQIWRFHTTDSKAGWEGDSWKTGGGTVWTTPTVDPKRGLVIFSTGNPNPDLNGAARKGDNRYTDSIVALNIHTGKLVWYYQEVKHDVWDYDAVSNAMLIDVKDHGKMVPAVGEAGKTAWYYIVNRETGKLIRKSQPFDKQENMFAQPTPKGVQMLPGANGGDDWSPPAFSPITRDVYVMGMNQLMTFTNEKSSPAIPGQIRLGSTFKNVDHGIQDGTLTAIDVDTGKIAWNDTVPQPMMGGVLATAGNLVFTGEGNGWFDAMDAKTGKRLWRFNLGAGVNAPPIAYSVKGREYVAVAAGGNFQLSYPYGDAVAIFALPKK</sequence>
<name>A5FYU4_ACICJ</name>
<dbReference type="AlphaFoldDB" id="A5FYU4"/>
<comment type="cofactor">
    <cofactor evidence="1">
        <name>pyrroloquinoline quinone</name>
        <dbReference type="ChEBI" id="CHEBI:58442"/>
    </cofactor>
</comment>
<dbReference type="HOGENOM" id="CLU_018478_0_2_5"/>
<dbReference type="SUPFAM" id="SSF50998">
    <property type="entry name" value="Quinoprotein alcohol dehydrogenase-like"/>
    <property type="match status" value="1"/>
</dbReference>
<keyword evidence="4" id="KW-0732">Signal</keyword>
<dbReference type="PANTHER" id="PTHR32303">
    <property type="entry name" value="QUINOPROTEIN ALCOHOL DEHYDROGENASE (CYTOCHROME C)"/>
    <property type="match status" value="1"/>
</dbReference>
<evidence type="ECO:0000256" key="1">
    <source>
        <dbReference type="ARBA" id="ARBA00001931"/>
    </source>
</evidence>
<evidence type="ECO:0000313" key="7">
    <source>
        <dbReference type="Proteomes" id="UP000000245"/>
    </source>
</evidence>
<keyword evidence="3" id="KW-0560">Oxidoreductase</keyword>
<protein>
    <submittedName>
        <fullName evidence="6">Pyrrolo-quinoline quinone</fullName>
    </submittedName>
</protein>
<dbReference type="STRING" id="349163.Acry_1570"/>
<dbReference type="EMBL" id="CP000697">
    <property type="protein sequence ID" value="ABQ30776.1"/>
    <property type="molecule type" value="Genomic_DNA"/>
</dbReference>
<dbReference type="eggNOG" id="COG4993">
    <property type="taxonomic scope" value="Bacteria"/>
</dbReference>
<dbReference type="KEGG" id="acr:Acry_1570"/>
<dbReference type="InterPro" id="IPR018391">
    <property type="entry name" value="PQQ_b-propeller_rpt"/>
</dbReference>
<accession>A5FYU4</accession>
<gene>
    <name evidence="6" type="ordered locus">Acry_1570</name>
</gene>
<evidence type="ECO:0000259" key="5">
    <source>
        <dbReference type="Pfam" id="PF01011"/>
    </source>
</evidence>
<feature type="chain" id="PRO_5002683111" evidence="4">
    <location>
        <begin position="36"/>
        <end position="568"/>
    </location>
</feature>
<feature type="signal peptide" evidence="4">
    <location>
        <begin position="1"/>
        <end position="35"/>
    </location>
</feature>
<dbReference type="RefSeq" id="WP_007422214.1">
    <property type="nucleotide sequence ID" value="NC_009484.1"/>
</dbReference>
<reference evidence="6 7" key="1">
    <citation type="submission" date="2007-05" db="EMBL/GenBank/DDBJ databases">
        <title>Complete sequence of chromosome of Acidiphilium cryptum JF-5.</title>
        <authorList>
            <consortium name="US DOE Joint Genome Institute"/>
            <person name="Copeland A."/>
            <person name="Lucas S."/>
            <person name="Lapidus A."/>
            <person name="Barry K."/>
            <person name="Detter J.C."/>
            <person name="Glavina del Rio T."/>
            <person name="Hammon N."/>
            <person name="Israni S."/>
            <person name="Dalin E."/>
            <person name="Tice H."/>
            <person name="Pitluck S."/>
            <person name="Sims D."/>
            <person name="Brettin T."/>
            <person name="Bruce D."/>
            <person name="Han C."/>
            <person name="Schmutz J."/>
            <person name="Larimer F."/>
            <person name="Land M."/>
            <person name="Hauser L."/>
            <person name="Kyrpides N."/>
            <person name="Kim E."/>
            <person name="Magnuson T."/>
            <person name="Richardson P."/>
        </authorList>
    </citation>
    <scope>NUCLEOTIDE SEQUENCE [LARGE SCALE GENOMIC DNA]</scope>
    <source>
        <strain evidence="6 7">JF-5</strain>
    </source>
</reference>
<proteinExistence type="inferred from homology"/>
<feature type="domain" description="Pyrrolo-quinoline quinone repeat" evidence="5">
    <location>
        <begin position="77"/>
        <end position="379"/>
    </location>
</feature>
<dbReference type="Proteomes" id="UP000000245">
    <property type="component" value="Chromosome"/>
</dbReference>
<evidence type="ECO:0000313" key="6">
    <source>
        <dbReference type="EMBL" id="ABQ30776.1"/>
    </source>
</evidence>
<comment type="similarity">
    <text evidence="2">Belongs to the bacterial PQQ dehydrogenase family.</text>
</comment>
<dbReference type="GO" id="GO:0016491">
    <property type="term" value="F:oxidoreductase activity"/>
    <property type="evidence" value="ECO:0007669"/>
    <property type="project" value="UniProtKB-KW"/>
</dbReference>
<dbReference type="SMR" id="A5FYU4"/>
<dbReference type="InterPro" id="IPR011047">
    <property type="entry name" value="Quinoprotein_ADH-like_sf"/>
</dbReference>
<evidence type="ECO:0000256" key="2">
    <source>
        <dbReference type="ARBA" id="ARBA00008156"/>
    </source>
</evidence>
<evidence type="ECO:0000256" key="4">
    <source>
        <dbReference type="SAM" id="SignalP"/>
    </source>
</evidence>
<organism evidence="6 7">
    <name type="scientific">Acidiphilium cryptum (strain JF-5)</name>
    <dbReference type="NCBI Taxonomy" id="349163"/>
    <lineage>
        <taxon>Bacteria</taxon>
        <taxon>Pseudomonadati</taxon>
        <taxon>Pseudomonadota</taxon>
        <taxon>Alphaproteobacteria</taxon>
        <taxon>Acetobacterales</taxon>
        <taxon>Acidocellaceae</taxon>
        <taxon>Acidiphilium</taxon>
    </lineage>
</organism>
<dbReference type="SMART" id="SM00564">
    <property type="entry name" value="PQQ"/>
    <property type="match status" value="6"/>
</dbReference>
<dbReference type="Gene3D" id="2.140.10.10">
    <property type="entry name" value="Quinoprotein alcohol dehydrogenase-like superfamily"/>
    <property type="match status" value="1"/>
</dbReference>